<evidence type="ECO:0000256" key="1">
    <source>
        <dbReference type="SAM" id="MobiDB-lite"/>
    </source>
</evidence>
<comment type="caution">
    <text evidence="3">The sequence shown here is derived from an EMBL/GenBank/DDBJ whole genome shotgun (WGS) entry which is preliminary data.</text>
</comment>
<evidence type="ECO:0000313" key="3">
    <source>
        <dbReference type="EMBL" id="ODN00263.1"/>
    </source>
</evidence>
<dbReference type="EMBL" id="LJIJ01000220">
    <property type="protein sequence ID" value="ODN00263.1"/>
    <property type="molecule type" value="Genomic_DNA"/>
</dbReference>
<name>A0A1D2N4S6_ORCCI</name>
<feature type="region of interest" description="Disordered" evidence="1">
    <location>
        <begin position="230"/>
        <end position="308"/>
    </location>
</feature>
<reference evidence="3 4" key="1">
    <citation type="journal article" date="2016" name="Genome Biol. Evol.">
        <title>Gene Family Evolution Reflects Adaptation to Soil Environmental Stressors in the Genome of the Collembolan Orchesella cincta.</title>
        <authorList>
            <person name="Faddeeva-Vakhrusheva A."/>
            <person name="Derks M.F."/>
            <person name="Anvar S.Y."/>
            <person name="Agamennone V."/>
            <person name="Suring W."/>
            <person name="Smit S."/>
            <person name="van Straalen N.M."/>
            <person name="Roelofs D."/>
        </authorList>
    </citation>
    <scope>NUCLEOTIDE SEQUENCE [LARGE SCALE GENOMIC DNA]</scope>
    <source>
        <tissue evidence="3">Mixed pool</tissue>
    </source>
</reference>
<sequence length="753" mass="81934">MSTSNLYVTVSSVLFLTLVCSAQNFDPSLSDKEYLDKIQDQLHQEAVEAHINLVNQTKILQQVTRSFIASKIKENLFRAIRAEVESQNATNTTTPRQGRQDDGDAEEEDGSTTARPRPPGLLPQLANVVTAIFGPNVNVTEYVQSASSFLPGSVSNQLVDAIRLIDPARFTSSTPPPSPTPAVVVAQFITAPAANGTSSAYAPIPPYTNSGGGSLTPGVLQQSNAAQLFRNPPASTGIGANANSAPSNLQQFPTVTATVKSSTADEEDDDGSKNSVANKNSQDEEDNSGEPDDDEFADDIFSDDKGSSSFGPLEEYAAIKYAIGIYKRLTRNEIPTTTEFMNTTTALPEYEDDVEKRPKTTPPPSTRYQTVVKGGMLLYEGAREAYMLLQHINRYLDRVNVQFETAGFGAEEVVSGAKVDSHFAVDTDDIQLREIADNVKRVTGAMMGLAEYVLEIKQELRSIRADLSETKPSNKTTARPITYYSKPVRDPEEVRRQSLELADKVERLLAMEQSPQVDLAKEELKRTVEKNFLRMLAAILVTGPAHTQERSDDIFKLMRSVLNGEMDFTPVVERLPLILRDTETNQFVNLLITLRESEQGGSFRQGILNSVENTVTGNNRPINRPIRPINGQVNVPIDGQYVGPTGGQYVGPTGGQFNGVTNGQYVGTGTGQFIGSNNGQFNGPLNRPVGSNPAGINQGQFPGVTQNPNQTNQLPSINSLIEAMTQTQQLIKEIPNLVEGLQTLVESLEGLFG</sequence>
<protein>
    <submittedName>
        <fullName evidence="3">Uncharacterized protein</fullName>
    </submittedName>
</protein>
<evidence type="ECO:0000313" key="4">
    <source>
        <dbReference type="Proteomes" id="UP000094527"/>
    </source>
</evidence>
<feature type="compositionally biased region" description="Polar residues" evidence="1">
    <location>
        <begin position="241"/>
        <end position="262"/>
    </location>
</feature>
<keyword evidence="4" id="KW-1185">Reference proteome</keyword>
<feature type="compositionally biased region" description="Acidic residues" evidence="1">
    <location>
        <begin position="283"/>
        <end position="301"/>
    </location>
</feature>
<proteinExistence type="predicted"/>
<feature type="compositionally biased region" description="Polar residues" evidence="1">
    <location>
        <begin position="87"/>
        <end position="97"/>
    </location>
</feature>
<feature type="signal peptide" evidence="2">
    <location>
        <begin position="1"/>
        <end position="22"/>
    </location>
</feature>
<dbReference type="OrthoDB" id="8294638at2759"/>
<dbReference type="Proteomes" id="UP000094527">
    <property type="component" value="Unassembled WGS sequence"/>
</dbReference>
<dbReference type="AlphaFoldDB" id="A0A1D2N4S6"/>
<keyword evidence="2" id="KW-0732">Signal</keyword>
<gene>
    <name evidence="3" type="ORF">Ocin01_06423</name>
</gene>
<evidence type="ECO:0000256" key="2">
    <source>
        <dbReference type="SAM" id="SignalP"/>
    </source>
</evidence>
<feature type="chain" id="PRO_5008905035" evidence="2">
    <location>
        <begin position="23"/>
        <end position="753"/>
    </location>
</feature>
<feature type="region of interest" description="Disordered" evidence="1">
    <location>
        <begin position="87"/>
        <end position="121"/>
    </location>
</feature>
<accession>A0A1D2N4S6</accession>
<organism evidence="3 4">
    <name type="scientific">Orchesella cincta</name>
    <name type="common">Springtail</name>
    <name type="synonym">Podura cincta</name>
    <dbReference type="NCBI Taxonomy" id="48709"/>
    <lineage>
        <taxon>Eukaryota</taxon>
        <taxon>Metazoa</taxon>
        <taxon>Ecdysozoa</taxon>
        <taxon>Arthropoda</taxon>
        <taxon>Hexapoda</taxon>
        <taxon>Collembola</taxon>
        <taxon>Entomobryomorpha</taxon>
        <taxon>Entomobryoidea</taxon>
        <taxon>Orchesellidae</taxon>
        <taxon>Orchesellinae</taxon>
        <taxon>Orchesella</taxon>
    </lineage>
</organism>